<sequence length="63" mass="7138">MFKMLVAGDSLPTVVFAYRMARCTVSNIIRETCEAISEVLQPIYLAAPKKVKWKQIASEFSKQ</sequence>
<accession>A0AAV8WJM5</accession>
<protein>
    <submittedName>
        <fullName evidence="1">Uncharacterized protein</fullName>
    </submittedName>
</protein>
<name>A0AAV8WJM5_9CUCU</name>
<keyword evidence="2" id="KW-1185">Reference proteome</keyword>
<organism evidence="1 2">
    <name type="scientific">Rhamnusium bicolor</name>
    <dbReference type="NCBI Taxonomy" id="1586634"/>
    <lineage>
        <taxon>Eukaryota</taxon>
        <taxon>Metazoa</taxon>
        <taxon>Ecdysozoa</taxon>
        <taxon>Arthropoda</taxon>
        <taxon>Hexapoda</taxon>
        <taxon>Insecta</taxon>
        <taxon>Pterygota</taxon>
        <taxon>Neoptera</taxon>
        <taxon>Endopterygota</taxon>
        <taxon>Coleoptera</taxon>
        <taxon>Polyphaga</taxon>
        <taxon>Cucujiformia</taxon>
        <taxon>Chrysomeloidea</taxon>
        <taxon>Cerambycidae</taxon>
        <taxon>Lepturinae</taxon>
        <taxon>Rhagiini</taxon>
        <taxon>Rhamnusium</taxon>
    </lineage>
</organism>
<evidence type="ECO:0000313" key="1">
    <source>
        <dbReference type="EMBL" id="KAJ8926693.1"/>
    </source>
</evidence>
<dbReference type="AlphaFoldDB" id="A0AAV8WJM5"/>
<dbReference type="Proteomes" id="UP001162156">
    <property type="component" value="Unassembled WGS sequence"/>
</dbReference>
<dbReference type="EMBL" id="JANEYF010005800">
    <property type="protein sequence ID" value="KAJ8926693.1"/>
    <property type="molecule type" value="Genomic_DNA"/>
</dbReference>
<gene>
    <name evidence="1" type="ORF">NQ314_020909</name>
</gene>
<reference evidence="1" key="1">
    <citation type="journal article" date="2023" name="Insect Mol. Biol.">
        <title>Genome sequencing provides insights into the evolution of gene families encoding plant cell wall-degrading enzymes in longhorned beetles.</title>
        <authorList>
            <person name="Shin N.R."/>
            <person name="Okamura Y."/>
            <person name="Kirsch R."/>
            <person name="Pauchet Y."/>
        </authorList>
    </citation>
    <scope>NUCLEOTIDE SEQUENCE</scope>
    <source>
        <strain evidence="1">RBIC_L_NR</strain>
    </source>
</reference>
<proteinExistence type="predicted"/>
<evidence type="ECO:0000313" key="2">
    <source>
        <dbReference type="Proteomes" id="UP001162156"/>
    </source>
</evidence>
<comment type="caution">
    <text evidence="1">The sequence shown here is derived from an EMBL/GenBank/DDBJ whole genome shotgun (WGS) entry which is preliminary data.</text>
</comment>